<organism evidence="13 14">
    <name type="scientific">Lunasporangiospora selenospora</name>
    <dbReference type="NCBI Taxonomy" id="979761"/>
    <lineage>
        <taxon>Eukaryota</taxon>
        <taxon>Fungi</taxon>
        <taxon>Fungi incertae sedis</taxon>
        <taxon>Mucoromycota</taxon>
        <taxon>Mortierellomycotina</taxon>
        <taxon>Mortierellomycetes</taxon>
        <taxon>Mortierellales</taxon>
        <taxon>Mortierellaceae</taxon>
        <taxon>Lunasporangiospora</taxon>
    </lineage>
</organism>
<evidence type="ECO:0000256" key="8">
    <source>
        <dbReference type="ARBA" id="ARBA00023133"/>
    </source>
</evidence>
<comment type="function">
    <text evidence="1 11">Catalyzes the 6-electron oxidation of protoporphyrinogen-IX to form protoporphyrin-IX.</text>
</comment>
<dbReference type="AlphaFoldDB" id="A0A9P6FWE9"/>
<dbReference type="PANTHER" id="PTHR42923">
    <property type="entry name" value="PROTOPORPHYRINOGEN OXIDASE"/>
    <property type="match status" value="1"/>
</dbReference>
<dbReference type="InterPro" id="IPR036188">
    <property type="entry name" value="FAD/NAD-bd_sf"/>
</dbReference>
<protein>
    <recommendedName>
        <fullName evidence="4 11">Protoporphyrinogen oxidase</fullName>
        <ecNumber evidence="4 11">1.3.3.4</ecNumber>
    </recommendedName>
</protein>
<keyword evidence="5 11" id="KW-0285">Flavoprotein</keyword>
<dbReference type="OrthoDB" id="438553at2759"/>
<accession>A0A9P6FWE9</accession>
<evidence type="ECO:0000256" key="9">
    <source>
        <dbReference type="ARBA" id="ARBA00023244"/>
    </source>
</evidence>
<comment type="caution">
    <text evidence="13">The sequence shown here is derived from an EMBL/GenBank/DDBJ whole genome shotgun (WGS) entry which is preliminary data.</text>
</comment>
<evidence type="ECO:0000256" key="11">
    <source>
        <dbReference type="RuleBase" id="RU367069"/>
    </source>
</evidence>
<evidence type="ECO:0000256" key="6">
    <source>
        <dbReference type="ARBA" id="ARBA00022827"/>
    </source>
</evidence>
<feature type="domain" description="Amine oxidase" evidence="12">
    <location>
        <begin position="14"/>
        <end position="261"/>
    </location>
</feature>
<comment type="cofactor">
    <cofactor evidence="11">
        <name>FAD</name>
        <dbReference type="ChEBI" id="CHEBI:57692"/>
    </cofactor>
    <text evidence="11">Binds 1 FAD per subunit.</text>
</comment>
<dbReference type="InterPro" id="IPR004572">
    <property type="entry name" value="Protoporphyrinogen_oxidase"/>
</dbReference>
<keyword evidence="7 11" id="KW-0560">Oxidoreductase</keyword>
<dbReference type="PANTHER" id="PTHR42923:SF3">
    <property type="entry name" value="PROTOPORPHYRINOGEN OXIDASE"/>
    <property type="match status" value="1"/>
</dbReference>
<evidence type="ECO:0000256" key="2">
    <source>
        <dbReference type="ARBA" id="ARBA00005073"/>
    </source>
</evidence>
<evidence type="ECO:0000256" key="3">
    <source>
        <dbReference type="ARBA" id="ARBA00010551"/>
    </source>
</evidence>
<evidence type="ECO:0000313" key="13">
    <source>
        <dbReference type="EMBL" id="KAF9582853.1"/>
    </source>
</evidence>
<keyword evidence="9 11" id="KW-0627">Porphyrin biosynthesis</keyword>
<comment type="similarity">
    <text evidence="3 11">Belongs to the protoporphyrinogen/coproporphyrinogen oxidase family. Protoporphyrinogen oxidase subfamily.</text>
</comment>
<evidence type="ECO:0000256" key="5">
    <source>
        <dbReference type="ARBA" id="ARBA00022630"/>
    </source>
</evidence>
<keyword evidence="6 11" id="KW-0274">FAD</keyword>
<evidence type="ECO:0000259" key="12">
    <source>
        <dbReference type="Pfam" id="PF01593"/>
    </source>
</evidence>
<keyword evidence="8 11" id="KW-0350">Heme biosynthesis</keyword>
<name>A0A9P6FWE9_9FUNG</name>
<evidence type="ECO:0000256" key="4">
    <source>
        <dbReference type="ARBA" id="ARBA00012867"/>
    </source>
</evidence>
<dbReference type="EMBL" id="JAABOA010000900">
    <property type="protein sequence ID" value="KAF9582853.1"/>
    <property type="molecule type" value="Genomic_DNA"/>
</dbReference>
<dbReference type="SUPFAM" id="SSF51905">
    <property type="entry name" value="FAD/NAD(P)-binding domain"/>
    <property type="match status" value="1"/>
</dbReference>
<evidence type="ECO:0000313" key="14">
    <source>
        <dbReference type="Proteomes" id="UP000780801"/>
    </source>
</evidence>
<dbReference type="GO" id="GO:0005743">
    <property type="term" value="C:mitochondrial inner membrane"/>
    <property type="evidence" value="ECO:0007669"/>
    <property type="project" value="UniProtKB-SubCell"/>
</dbReference>
<evidence type="ECO:0000256" key="10">
    <source>
        <dbReference type="ARBA" id="ARBA00047554"/>
    </source>
</evidence>
<gene>
    <name evidence="13" type="primary">HEM14</name>
    <name evidence="13" type="ORF">BGW38_010680</name>
</gene>
<dbReference type="NCBIfam" id="TIGR00562">
    <property type="entry name" value="proto_IX_ox"/>
    <property type="match status" value="1"/>
</dbReference>
<dbReference type="Gene3D" id="3.50.50.60">
    <property type="entry name" value="FAD/NAD(P)-binding domain"/>
    <property type="match status" value="1"/>
</dbReference>
<dbReference type="GO" id="GO:0006782">
    <property type="term" value="P:protoporphyrinogen IX biosynthetic process"/>
    <property type="evidence" value="ECO:0007669"/>
    <property type="project" value="UniProtKB-UniRule"/>
</dbReference>
<dbReference type="EC" id="1.3.3.4" evidence="4 11"/>
<reference evidence="13" key="1">
    <citation type="journal article" date="2020" name="Fungal Divers.">
        <title>Resolving the Mortierellaceae phylogeny through synthesis of multi-gene phylogenetics and phylogenomics.</title>
        <authorList>
            <person name="Vandepol N."/>
            <person name="Liber J."/>
            <person name="Desiro A."/>
            <person name="Na H."/>
            <person name="Kennedy M."/>
            <person name="Barry K."/>
            <person name="Grigoriev I.V."/>
            <person name="Miller A.N."/>
            <person name="O'Donnell K."/>
            <person name="Stajich J.E."/>
            <person name="Bonito G."/>
        </authorList>
    </citation>
    <scope>NUCLEOTIDE SEQUENCE</scope>
    <source>
        <strain evidence="13">KOD1015</strain>
    </source>
</reference>
<comment type="catalytic activity">
    <reaction evidence="10 11">
        <text>protoporphyrinogen IX + 3 O2 = protoporphyrin IX + 3 H2O2</text>
        <dbReference type="Rhea" id="RHEA:25576"/>
        <dbReference type="ChEBI" id="CHEBI:15379"/>
        <dbReference type="ChEBI" id="CHEBI:16240"/>
        <dbReference type="ChEBI" id="CHEBI:57306"/>
        <dbReference type="ChEBI" id="CHEBI:57307"/>
        <dbReference type="EC" id="1.3.3.4"/>
    </reaction>
</comment>
<dbReference type="Proteomes" id="UP000780801">
    <property type="component" value="Unassembled WGS sequence"/>
</dbReference>
<sequence length="270" mass="29436">MAPRTHIAVIGGGISGLSTAWYLAKAAPPTVTVTLLEATKRTGGWLHSDRVKDPIQDHHGGSLLLEYGPRSLRPQGASGLNTLELVKDLKLESRLEPILKTSPAAMNRFIYSRNKLHMLPNTLAGALSHPLILPKLPRASLDLIRGGSGREDESIQEFVTRRFGKAFSDDLISAMVHGIYAGDASKLSLRSTFGILYQLEKDFGSVILGMLMGGSGSAETAWDRILKEKILHDAPDLKDFIDKTSIYSFKDGIEELAKAMEHALIQTLVP</sequence>
<comment type="subcellular location">
    <subcellularLocation>
        <location evidence="11">Mitochondrion inner membrane</location>
    </subcellularLocation>
</comment>
<comment type="pathway">
    <text evidence="2 11">Porphyrin-containing compound metabolism; protoporphyrin-IX biosynthesis; protoporphyrin-IX from protoporphyrinogen-IX: step 1/1.</text>
</comment>
<dbReference type="Pfam" id="PF01593">
    <property type="entry name" value="Amino_oxidase"/>
    <property type="match status" value="1"/>
</dbReference>
<dbReference type="GO" id="GO:0004729">
    <property type="term" value="F:oxygen-dependent protoporphyrinogen oxidase activity"/>
    <property type="evidence" value="ECO:0007669"/>
    <property type="project" value="UniProtKB-UniRule"/>
</dbReference>
<evidence type="ECO:0000256" key="7">
    <source>
        <dbReference type="ARBA" id="ARBA00023002"/>
    </source>
</evidence>
<keyword evidence="14" id="KW-1185">Reference proteome</keyword>
<dbReference type="InterPro" id="IPR002937">
    <property type="entry name" value="Amino_oxidase"/>
</dbReference>
<evidence type="ECO:0000256" key="1">
    <source>
        <dbReference type="ARBA" id="ARBA00002600"/>
    </source>
</evidence>
<dbReference type="InterPro" id="IPR050464">
    <property type="entry name" value="Zeta_carotene_desat/Oxidored"/>
</dbReference>
<proteinExistence type="inferred from homology"/>